<dbReference type="AlphaFoldDB" id="A0A6M3LN60"/>
<name>A0A6M3LN60_9ZZZZ</name>
<evidence type="ECO:0000256" key="1">
    <source>
        <dbReference type="SAM" id="Coils"/>
    </source>
</evidence>
<sequence length="117" mass="13635">MIAYDAGYLNDWGGGNTDWWRDYIRDELARAHTFYEEQAVDETEELQQRLVELEKELDGLGDCYKEKILTLIRENTKLRGALTEITKLSRYEDDYEPVNIEIGMLAEAALKDRKEGV</sequence>
<organism evidence="2">
    <name type="scientific">viral metagenome</name>
    <dbReference type="NCBI Taxonomy" id="1070528"/>
    <lineage>
        <taxon>unclassified sequences</taxon>
        <taxon>metagenomes</taxon>
        <taxon>organismal metagenomes</taxon>
    </lineage>
</organism>
<keyword evidence="1" id="KW-0175">Coiled coil</keyword>
<evidence type="ECO:0000313" key="2">
    <source>
        <dbReference type="EMBL" id="QJA96686.1"/>
    </source>
</evidence>
<dbReference type="EMBL" id="MT143424">
    <property type="protein sequence ID" value="QJA96686.1"/>
    <property type="molecule type" value="Genomic_DNA"/>
</dbReference>
<protein>
    <submittedName>
        <fullName evidence="2">Uncharacterized protein</fullName>
    </submittedName>
</protein>
<proteinExistence type="predicted"/>
<gene>
    <name evidence="2" type="ORF">MM415B07680_0004</name>
</gene>
<accession>A0A6M3LN60</accession>
<reference evidence="2" key="1">
    <citation type="submission" date="2020-03" db="EMBL/GenBank/DDBJ databases">
        <title>The deep terrestrial virosphere.</title>
        <authorList>
            <person name="Holmfeldt K."/>
            <person name="Nilsson E."/>
            <person name="Simone D."/>
            <person name="Lopez-Fernandez M."/>
            <person name="Wu X."/>
            <person name="de Brujin I."/>
            <person name="Lundin D."/>
            <person name="Andersson A."/>
            <person name="Bertilsson S."/>
            <person name="Dopson M."/>
        </authorList>
    </citation>
    <scope>NUCLEOTIDE SEQUENCE</scope>
    <source>
        <strain evidence="2">MM415B07680</strain>
    </source>
</reference>
<feature type="coiled-coil region" evidence="1">
    <location>
        <begin position="36"/>
        <end position="63"/>
    </location>
</feature>